<dbReference type="HAMAP" id="MF_00374">
    <property type="entry name" value="Ribosomal_uL29"/>
    <property type="match status" value="1"/>
</dbReference>
<evidence type="ECO:0000313" key="7">
    <source>
        <dbReference type="Proteomes" id="UP000179076"/>
    </source>
</evidence>
<dbReference type="PANTHER" id="PTHR10916:SF0">
    <property type="entry name" value="LARGE RIBOSOMAL SUBUNIT PROTEIN UL29C"/>
    <property type="match status" value="1"/>
</dbReference>
<evidence type="ECO:0000256" key="1">
    <source>
        <dbReference type="ARBA" id="ARBA00009254"/>
    </source>
</evidence>
<evidence type="ECO:0000313" key="6">
    <source>
        <dbReference type="EMBL" id="OGI62346.1"/>
    </source>
</evidence>
<organism evidence="6 7">
    <name type="scientific">Candidatus Muproteobacteria bacterium RBG_16_60_9</name>
    <dbReference type="NCBI Taxonomy" id="1817755"/>
    <lineage>
        <taxon>Bacteria</taxon>
        <taxon>Pseudomonadati</taxon>
        <taxon>Pseudomonadota</taxon>
        <taxon>Candidatus Muproteobacteria</taxon>
    </lineage>
</organism>
<dbReference type="FunFam" id="1.10.287.310:FF:000001">
    <property type="entry name" value="50S ribosomal protein L29"/>
    <property type="match status" value="1"/>
</dbReference>
<evidence type="ECO:0000256" key="5">
    <source>
        <dbReference type="HAMAP-Rule" id="MF_00374"/>
    </source>
</evidence>
<dbReference type="GO" id="GO:0003735">
    <property type="term" value="F:structural constituent of ribosome"/>
    <property type="evidence" value="ECO:0007669"/>
    <property type="project" value="InterPro"/>
</dbReference>
<proteinExistence type="inferred from homology"/>
<accession>A0A1F6UYJ9</accession>
<dbReference type="EMBL" id="MFSP01000179">
    <property type="protein sequence ID" value="OGI62346.1"/>
    <property type="molecule type" value="Genomic_DNA"/>
</dbReference>
<sequence>MKTKELRALDDAGKGKELESLLREQFNLRMQNATGQLANISTLKKVRRNIARLRTVMNEKQGKS</sequence>
<keyword evidence="3 5" id="KW-0687">Ribonucleoprotein</keyword>
<dbReference type="PANTHER" id="PTHR10916">
    <property type="entry name" value="60S RIBOSOMAL PROTEIN L35/50S RIBOSOMAL PROTEIN L29"/>
    <property type="match status" value="1"/>
</dbReference>
<dbReference type="AlphaFoldDB" id="A0A1F6UYJ9"/>
<dbReference type="InterPro" id="IPR001854">
    <property type="entry name" value="Ribosomal_uL29"/>
</dbReference>
<gene>
    <name evidence="5" type="primary">rpmC</name>
    <name evidence="6" type="ORF">A2W18_10755</name>
</gene>
<dbReference type="NCBIfam" id="TIGR00012">
    <property type="entry name" value="L29"/>
    <property type="match status" value="1"/>
</dbReference>
<evidence type="ECO:0000256" key="3">
    <source>
        <dbReference type="ARBA" id="ARBA00023274"/>
    </source>
</evidence>
<comment type="similarity">
    <text evidence="1 5">Belongs to the universal ribosomal protein uL29 family.</text>
</comment>
<reference evidence="6 7" key="1">
    <citation type="journal article" date="2016" name="Nat. Commun.">
        <title>Thousands of microbial genomes shed light on interconnected biogeochemical processes in an aquifer system.</title>
        <authorList>
            <person name="Anantharaman K."/>
            <person name="Brown C.T."/>
            <person name="Hug L.A."/>
            <person name="Sharon I."/>
            <person name="Castelle C.J."/>
            <person name="Probst A.J."/>
            <person name="Thomas B.C."/>
            <person name="Singh A."/>
            <person name="Wilkins M.J."/>
            <person name="Karaoz U."/>
            <person name="Brodie E.L."/>
            <person name="Williams K.H."/>
            <person name="Hubbard S.S."/>
            <person name="Banfield J.F."/>
        </authorList>
    </citation>
    <scope>NUCLEOTIDE SEQUENCE [LARGE SCALE GENOMIC DNA]</scope>
</reference>
<dbReference type="GO" id="GO:0022625">
    <property type="term" value="C:cytosolic large ribosomal subunit"/>
    <property type="evidence" value="ECO:0007669"/>
    <property type="project" value="TreeGrafter"/>
</dbReference>
<dbReference type="CDD" id="cd00427">
    <property type="entry name" value="Ribosomal_L29_HIP"/>
    <property type="match status" value="1"/>
</dbReference>
<protein>
    <recommendedName>
        <fullName evidence="4 5">Large ribosomal subunit protein uL29</fullName>
    </recommendedName>
</protein>
<dbReference type="SUPFAM" id="SSF46561">
    <property type="entry name" value="Ribosomal protein L29 (L29p)"/>
    <property type="match status" value="1"/>
</dbReference>
<keyword evidence="2 5" id="KW-0689">Ribosomal protein</keyword>
<evidence type="ECO:0000256" key="4">
    <source>
        <dbReference type="ARBA" id="ARBA00035204"/>
    </source>
</evidence>
<comment type="caution">
    <text evidence="6">The sequence shown here is derived from an EMBL/GenBank/DDBJ whole genome shotgun (WGS) entry which is preliminary data.</text>
</comment>
<dbReference type="Pfam" id="PF00831">
    <property type="entry name" value="Ribosomal_L29"/>
    <property type="match status" value="1"/>
</dbReference>
<evidence type="ECO:0000256" key="2">
    <source>
        <dbReference type="ARBA" id="ARBA00022980"/>
    </source>
</evidence>
<dbReference type="InterPro" id="IPR036049">
    <property type="entry name" value="Ribosomal_uL29_sf"/>
</dbReference>
<dbReference type="Gene3D" id="6.10.140.1970">
    <property type="match status" value="1"/>
</dbReference>
<dbReference type="GO" id="GO:0006412">
    <property type="term" value="P:translation"/>
    <property type="evidence" value="ECO:0007669"/>
    <property type="project" value="UniProtKB-UniRule"/>
</dbReference>
<name>A0A1F6UYJ9_9PROT</name>
<dbReference type="InterPro" id="IPR050063">
    <property type="entry name" value="Ribosomal_protein_uL29"/>
</dbReference>
<dbReference type="Proteomes" id="UP000179076">
    <property type="component" value="Unassembled WGS sequence"/>
</dbReference>